<dbReference type="PROSITE" id="PS51296">
    <property type="entry name" value="RIESKE"/>
    <property type="match status" value="1"/>
</dbReference>
<evidence type="ECO:0000313" key="7">
    <source>
        <dbReference type="Proteomes" id="UP000283387"/>
    </source>
</evidence>
<dbReference type="AlphaFoldDB" id="A0A419VW20"/>
<evidence type="ECO:0000256" key="4">
    <source>
        <dbReference type="ARBA" id="ARBA00023014"/>
    </source>
</evidence>
<dbReference type="InterPro" id="IPR036922">
    <property type="entry name" value="Rieske_2Fe-2S_sf"/>
</dbReference>
<feature type="domain" description="Rieske" evidence="5">
    <location>
        <begin position="4"/>
        <end position="113"/>
    </location>
</feature>
<keyword evidence="4" id="KW-0411">Iron-sulfur</keyword>
<dbReference type="Proteomes" id="UP000283387">
    <property type="component" value="Unassembled WGS sequence"/>
</dbReference>
<keyword evidence="7" id="KW-1185">Reference proteome</keyword>
<evidence type="ECO:0000259" key="5">
    <source>
        <dbReference type="PROSITE" id="PS51296"/>
    </source>
</evidence>
<dbReference type="RefSeq" id="WP_120275021.1">
    <property type="nucleotide sequence ID" value="NZ_RAPN01000004.1"/>
</dbReference>
<keyword evidence="2" id="KW-0479">Metal-binding</keyword>
<keyword evidence="3" id="KW-0408">Iron</keyword>
<dbReference type="InterPro" id="IPR017941">
    <property type="entry name" value="Rieske_2Fe-2S"/>
</dbReference>
<comment type="caution">
    <text evidence="6">The sequence shown here is derived from an EMBL/GenBank/DDBJ whole genome shotgun (WGS) entry which is preliminary data.</text>
</comment>
<dbReference type="PANTHER" id="PTHR21496:SF23">
    <property type="entry name" value="3-PHENYLPROPIONATE_CINNAMIC ACID DIOXYGENASE FERREDOXIN SUBUNIT"/>
    <property type="match status" value="1"/>
</dbReference>
<accession>A0A419VW20</accession>
<proteinExistence type="predicted"/>
<reference evidence="6 7" key="1">
    <citation type="submission" date="2018-09" db="EMBL/GenBank/DDBJ databases">
        <title>Genomic Encyclopedia of Archaeal and Bacterial Type Strains, Phase II (KMG-II): from individual species to whole genera.</title>
        <authorList>
            <person name="Goeker M."/>
        </authorList>
    </citation>
    <scope>NUCLEOTIDE SEQUENCE [LARGE SCALE GENOMIC DNA]</scope>
    <source>
        <strain evidence="6 7">DSM 27148</strain>
    </source>
</reference>
<sequence>MKNESLCSVEEFNEPGKKVFEIEGLEILLIHADGEYFAVDNICPHAKTRLISGRVEDGTLTCSNHGACFDLKNGSIRLDRVDEDLLEQIDVDNLPFGPLKTYPLHIENGMIVVQL</sequence>
<name>A0A419VW20_9BACT</name>
<evidence type="ECO:0000256" key="3">
    <source>
        <dbReference type="ARBA" id="ARBA00023004"/>
    </source>
</evidence>
<dbReference type="EMBL" id="RAPN01000004">
    <property type="protein sequence ID" value="RKD86318.1"/>
    <property type="molecule type" value="Genomic_DNA"/>
</dbReference>
<dbReference type="PANTHER" id="PTHR21496">
    <property type="entry name" value="FERREDOXIN-RELATED"/>
    <property type="match status" value="1"/>
</dbReference>
<dbReference type="OrthoDB" id="593800at2"/>
<keyword evidence="1" id="KW-0001">2Fe-2S</keyword>
<protein>
    <submittedName>
        <fullName evidence="6">Nitrite reductase/ring-hydroxylating ferredoxin subunit</fullName>
    </submittedName>
</protein>
<dbReference type="GO" id="GO:0051537">
    <property type="term" value="F:2 iron, 2 sulfur cluster binding"/>
    <property type="evidence" value="ECO:0007669"/>
    <property type="project" value="UniProtKB-KW"/>
</dbReference>
<evidence type="ECO:0000256" key="1">
    <source>
        <dbReference type="ARBA" id="ARBA00022714"/>
    </source>
</evidence>
<evidence type="ECO:0000256" key="2">
    <source>
        <dbReference type="ARBA" id="ARBA00022723"/>
    </source>
</evidence>
<gene>
    <name evidence="6" type="ORF">BC643_4009</name>
</gene>
<organism evidence="6 7">
    <name type="scientific">Mangrovibacterium diazotrophicum</name>
    <dbReference type="NCBI Taxonomy" id="1261403"/>
    <lineage>
        <taxon>Bacteria</taxon>
        <taxon>Pseudomonadati</taxon>
        <taxon>Bacteroidota</taxon>
        <taxon>Bacteroidia</taxon>
        <taxon>Marinilabiliales</taxon>
        <taxon>Prolixibacteraceae</taxon>
        <taxon>Mangrovibacterium</taxon>
    </lineage>
</organism>
<dbReference type="GO" id="GO:0046872">
    <property type="term" value="F:metal ion binding"/>
    <property type="evidence" value="ECO:0007669"/>
    <property type="project" value="UniProtKB-KW"/>
</dbReference>
<dbReference type="SUPFAM" id="SSF50022">
    <property type="entry name" value="ISP domain"/>
    <property type="match status" value="1"/>
</dbReference>
<evidence type="ECO:0000313" key="6">
    <source>
        <dbReference type="EMBL" id="RKD86318.1"/>
    </source>
</evidence>
<dbReference type="Pfam" id="PF00355">
    <property type="entry name" value="Rieske"/>
    <property type="match status" value="1"/>
</dbReference>
<dbReference type="Gene3D" id="2.102.10.10">
    <property type="entry name" value="Rieske [2Fe-2S] iron-sulphur domain"/>
    <property type="match status" value="1"/>
</dbReference>